<gene>
    <name evidence="1" type="ORF">MU848_14710</name>
</gene>
<organism evidence="1 2">
    <name type="scientific">Sphingobium agri</name>
    <dbReference type="NCBI Taxonomy" id="2933566"/>
    <lineage>
        <taxon>Bacteria</taxon>
        <taxon>Pseudomonadati</taxon>
        <taxon>Pseudomonadota</taxon>
        <taxon>Alphaproteobacteria</taxon>
        <taxon>Sphingomonadales</taxon>
        <taxon>Sphingomonadaceae</taxon>
        <taxon>Sphingobium</taxon>
    </lineage>
</organism>
<comment type="caution">
    <text evidence="1">The sequence shown here is derived from an EMBL/GenBank/DDBJ whole genome shotgun (WGS) entry which is preliminary data.</text>
</comment>
<proteinExistence type="predicted"/>
<name>A0ABT0E0C8_9SPHN</name>
<dbReference type="EMBL" id="JALKHS010000011">
    <property type="protein sequence ID" value="MCK0532839.1"/>
    <property type="molecule type" value="Genomic_DNA"/>
</dbReference>
<protein>
    <submittedName>
        <fullName evidence="1">Uncharacterized protein</fullName>
    </submittedName>
</protein>
<keyword evidence="2" id="KW-1185">Reference proteome</keyword>
<evidence type="ECO:0000313" key="2">
    <source>
        <dbReference type="Proteomes" id="UP001203512"/>
    </source>
</evidence>
<dbReference type="Proteomes" id="UP001203512">
    <property type="component" value="Unassembled WGS sequence"/>
</dbReference>
<dbReference type="RefSeq" id="WP_247233758.1">
    <property type="nucleotide sequence ID" value="NZ_JALKHS010000011.1"/>
</dbReference>
<accession>A0ABT0E0C8</accession>
<evidence type="ECO:0000313" key="1">
    <source>
        <dbReference type="EMBL" id="MCK0532839.1"/>
    </source>
</evidence>
<sequence length="86" mass="9604">MPPPPFGLIADQCASEGLVRAPELYQRLEQSRSERAVMIEAVEQFAVGTIPLDPARSHPRSIFSKLGINRQLQLVHLIHTSFPETL</sequence>
<reference evidence="1 2" key="1">
    <citation type="submission" date="2022-04" db="EMBL/GenBank/DDBJ databases">
        <authorList>
            <person name="Huq M.A."/>
        </authorList>
    </citation>
    <scope>NUCLEOTIDE SEQUENCE [LARGE SCALE GENOMIC DNA]</scope>
    <source>
        <strain evidence="1 2">MAH-33</strain>
    </source>
</reference>